<sequence>MDSLTVSPILQYNTDALQYIRRQYNLDQPERIQEAVNILSDWINKQDHLVKKNYGSDYLERILINCKGSVEKAKTKLDKICSFRTALPIYFEPFDINHPAVNKIVDGFLPKMTPDHCRVFLLRNNLQKFDFVLLNCYRALIAEGYGMRIKSIHIITTSNLIDMVVSIIKQGMSEKLGQRIHVHKSLDSIYNFVPKDIMPEDYGGSEKTLQQLHATPQPPSWLVTHLEAADRVTCLGVPALSENPGQGSEDRNSSDQSFNSPRPNTTVEERVAFLAFITVETISLSPTETYTIMGVLDTPDAPLDRCLLVMTRLDQRWSCVITFVKFDVSGIFPCVTFQKEKGAPPVESMFGSPPYCKAIMRQHGDPSQNFFTKKG</sequence>
<dbReference type="EMBL" id="CAKASE010000043">
    <property type="protein sequence ID" value="CAG9559230.1"/>
    <property type="molecule type" value="Genomic_DNA"/>
</dbReference>
<organism evidence="3 4">
    <name type="scientific">Danaus chrysippus</name>
    <name type="common">African queen</name>
    <dbReference type="NCBI Taxonomy" id="151541"/>
    <lineage>
        <taxon>Eukaryota</taxon>
        <taxon>Metazoa</taxon>
        <taxon>Ecdysozoa</taxon>
        <taxon>Arthropoda</taxon>
        <taxon>Hexapoda</taxon>
        <taxon>Insecta</taxon>
        <taxon>Pterygota</taxon>
        <taxon>Neoptera</taxon>
        <taxon>Endopterygota</taxon>
        <taxon>Lepidoptera</taxon>
        <taxon>Glossata</taxon>
        <taxon>Ditrysia</taxon>
        <taxon>Papilionoidea</taxon>
        <taxon>Nymphalidae</taxon>
        <taxon>Danainae</taxon>
        <taxon>Danaini</taxon>
        <taxon>Danaina</taxon>
        <taxon>Danaus</taxon>
        <taxon>Anosia</taxon>
    </lineage>
</organism>
<dbReference type="SUPFAM" id="SSF46938">
    <property type="entry name" value="CRAL/TRIO N-terminal domain"/>
    <property type="match status" value="1"/>
</dbReference>
<dbReference type="InterPro" id="IPR036273">
    <property type="entry name" value="CRAL/TRIO_N_dom_sf"/>
</dbReference>
<dbReference type="OrthoDB" id="8169788at2759"/>
<dbReference type="SUPFAM" id="SSF52087">
    <property type="entry name" value="CRAL/TRIO domain"/>
    <property type="match status" value="1"/>
</dbReference>
<dbReference type="PANTHER" id="PTHR10174">
    <property type="entry name" value="ALPHA-TOCOPHEROL TRANSFER PROTEIN-RELATED"/>
    <property type="match status" value="1"/>
</dbReference>
<dbReference type="PRINTS" id="PR00180">
    <property type="entry name" value="CRETINALDHBP"/>
</dbReference>
<dbReference type="InterPro" id="IPR001251">
    <property type="entry name" value="CRAL-TRIO_dom"/>
</dbReference>
<dbReference type="PROSITE" id="PS50191">
    <property type="entry name" value="CRAL_TRIO"/>
    <property type="match status" value="1"/>
</dbReference>
<dbReference type="AlphaFoldDB" id="A0A8J2QBV5"/>
<accession>A0A8J2QBV5</accession>
<evidence type="ECO:0000313" key="4">
    <source>
        <dbReference type="Proteomes" id="UP000789524"/>
    </source>
</evidence>
<gene>
    <name evidence="3" type="ORF">DCHRY22_LOCUS1127</name>
</gene>
<dbReference type="Pfam" id="PF00650">
    <property type="entry name" value="CRAL_TRIO"/>
    <property type="match status" value="1"/>
</dbReference>
<feature type="domain" description="CRAL-TRIO" evidence="2">
    <location>
        <begin position="1"/>
        <end position="210"/>
    </location>
</feature>
<dbReference type="Gene3D" id="1.20.5.1200">
    <property type="entry name" value="Alpha-tocopherol transfer"/>
    <property type="match status" value="1"/>
</dbReference>
<feature type="region of interest" description="Disordered" evidence="1">
    <location>
        <begin position="240"/>
        <end position="263"/>
    </location>
</feature>
<dbReference type="GO" id="GO:1902936">
    <property type="term" value="F:phosphatidylinositol bisphosphate binding"/>
    <property type="evidence" value="ECO:0007669"/>
    <property type="project" value="TreeGrafter"/>
</dbReference>
<evidence type="ECO:0000313" key="3">
    <source>
        <dbReference type="EMBL" id="CAG9559230.1"/>
    </source>
</evidence>
<dbReference type="Proteomes" id="UP000789524">
    <property type="component" value="Unassembled WGS sequence"/>
</dbReference>
<evidence type="ECO:0000259" key="2">
    <source>
        <dbReference type="PROSITE" id="PS50191"/>
    </source>
</evidence>
<protein>
    <submittedName>
        <fullName evidence="3">(African queen) hypothetical protein</fullName>
    </submittedName>
</protein>
<dbReference type="InterPro" id="IPR036865">
    <property type="entry name" value="CRAL-TRIO_dom_sf"/>
</dbReference>
<proteinExistence type="predicted"/>
<keyword evidence="4" id="KW-1185">Reference proteome</keyword>
<dbReference type="CDD" id="cd00170">
    <property type="entry name" value="SEC14"/>
    <property type="match status" value="1"/>
</dbReference>
<comment type="caution">
    <text evidence="3">The sequence shown here is derived from an EMBL/GenBank/DDBJ whole genome shotgun (WGS) entry which is preliminary data.</text>
</comment>
<dbReference type="PANTHER" id="PTHR10174:SF224">
    <property type="entry name" value="RETINOL-BINDING PROTEIN PINTA"/>
    <property type="match status" value="1"/>
</dbReference>
<dbReference type="GO" id="GO:0016020">
    <property type="term" value="C:membrane"/>
    <property type="evidence" value="ECO:0007669"/>
    <property type="project" value="TreeGrafter"/>
</dbReference>
<reference evidence="3" key="1">
    <citation type="submission" date="2021-09" db="EMBL/GenBank/DDBJ databases">
        <authorList>
            <person name="Martin H S."/>
        </authorList>
    </citation>
    <scope>NUCLEOTIDE SEQUENCE</scope>
</reference>
<dbReference type="Gene3D" id="3.40.525.10">
    <property type="entry name" value="CRAL-TRIO lipid binding domain"/>
    <property type="match status" value="1"/>
</dbReference>
<name>A0A8J2QBV5_9NEOP</name>
<evidence type="ECO:0000256" key="1">
    <source>
        <dbReference type="SAM" id="MobiDB-lite"/>
    </source>
</evidence>
<feature type="compositionally biased region" description="Polar residues" evidence="1">
    <location>
        <begin position="254"/>
        <end position="263"/>
    </location>
</feature>